<accession>A0A3M0K439</accession>
<reference evidence="1 2" key="1">
    <citation type="submission" date="2018-07" db="EMBL/GenBank/DDBJ databases">
        <title>A high quality draft genome assembly of the barn swallow (H. rustica rustica).</title>
        <authorList>
            <person name="Formenti G."/>
            <person name="Chiara M."/>
            <person name="Poveda L."/>
            <person name="Francoijs K.-J."/>
            <person name="Bonisoli-Alquati A."/>
            <person name="Canova L."/>
            <person name="Gianfranceschi L."/>
            <person name="Horner D.S."/>
            <person name="Saino N."/>
        </authorList>
    </citation>
    <scope>NUCLEOTIDE SEQUENCE [LARGE SCALE GENOMIC DNA]</scope>
    <source>
        <strain evidence="1">Chelidonia</strain>
        <tissue evidence="1">Blood</tissue>
    </source>
</reference>
<dbReference type="AlphaFoldDB" id="A0A3M0K439"/>
<organism evidence="1 2">
    <name type="scientific">Hirundo rustica rustica</name>
    <dbReference type="NCBI Taxonomy" id="333673"/>
    <lineage>
        <taxon>Eukaryota</taxon>
        <taxon>Metazoa</taxon>
        <taxon>Chordata</taxon>
        <taxon>Craniata</taxon>
        <taxon>Vertebrata</taxon>
        <taxon>Euteleostomi</taxon>
        <taxon>Archelosauria</taxon>
        <taxon>Archosauria</taxon>
        <taxon>Dinosauria</taxon>
        <taxon>Saurischia</taxon>
        <taxon>Theropoda</taxon>
        <taxon>Coelurosauria</taxon>
        <taxon>Aves</taxon>
        <taxon>Neognathae</taxon>
        <taxon>Neoaves</taxon>
        <taxon>Telluraves</taxon>
        <taxon>Australaves</taxon>
        <taxon>Passeriformes</taxon>
        <taxon>Sylvioidea</taxon>
        <taxon>Hirundinidae</taxon>
        <taxon>Hirundo</taxon>
    </lineage>
</organism>
<keyword evidence="2" id="KW-1185">Reference proteome</keyword>
<proteinExistence type="predicted"/>
<evidence type="ECO:0000313" key="2">
    <source>
        <dbReference type="Proteomes" id="UP000269221"/>
    </source>
</evidence>
<dbReference type="EMBL" id="QRBI01000121">
    <property type="protein sequence ID" value="RMC05860.1"/>
    <property type="molecule type" value="Genomic_DNA"/>
</dbReference>
<gene>
    <name evidence="1" type="ORF">DUI87_17403</name>
</gene>
<sequence length="93" mass="9895">MKESSLWGKEDLAGSRPLLQRQELEQLVAVESLVLPMVDGDSCSDSAPTQHHTGLAADCLMDAKNHLPLPGWALSHSELLSWAGSVAAALTCT</sequence>
<name>A0A3M0K439_HIRRU</name>
<comment type="caution">
    <text evidence="1">The sequence shown here is derived from an EMBL/GenBank/DDBJ whole genome shotgun (WGS) entry which is preliminary data.</text>
</comment>
<evidence type="ECO:0000313" key="1">
    <source>
        <dbReference type="EMBL" id="RMC05860.1"/>
    </source>
</evidence>
<protein>
    <submittedName>
        <fullName evidence="1">Uncharacterized protein</fullName>
    </submittedName>
</protein>
<dbReference type="Proteomes" id="UP000269221">
    <property type="component" value="Unassembled WGS sequence"/>
</dbReference>